<accession>A0ABW4FT88</accession>
<dbReference type="RefSeq" id="WP_343979297.1">
    <property type="nucleotide sequence ID" value="NZ_BAAAJG010000011.1"/>
</dbReference>
<sequence length="63" mass="7316">MSNPTDRIIDELDRSMRELREAMRGIPIRRGSFKKTHDNLARDVAHVTTMLDAARPVLRKNDK</sequence>
<dbReference type="Proteomes" id="UP001597145">
    <property type="component" value="Unassembled WGS sequence"/>
</dbReference>
<dbReference type="EMBL" id="JBHUCP010000026">
    <property type="protein sequence ID" value="MFD1533721.1"/>
    <property type="molecule type" value="Genomic_DNA"/>
</dbReference>
<evidence type="ECO:0000313" key="2">
    <source>
        <dbReference type="Proteomes" id="UP001597145"/>
    </source>
</evidence>
<keyword evidence="2" id="KW-1185">Reference proteome</keyword>
<gene>
    <name evidence="1" type="ORF">ACFSCY_30305</name>
</gene>
<name>A0ABW4FT88_9PSEU</name>
<organism evidence="1 2">
    <name type="scientific">Pseudonocardia aurantiaca</name>
    <dbReference type="NCBI Taxonomy" id="75290"/>
    <lineage>
        <taxon>Bacteria</taxon>
        <taxon>Bacillati</taxon>
        <taxon>Actinomycetota</taxon>
        <taxon>Actinomycetes</taxon>
        <taxon>Pseudonocardiales</taxon>
        <taxon>Pseudonocardiaceae</taxon>
        <taxon>Pseudonocardia</taxon>
    </lineage>
</organism>
<evidence type="ECO:0000313" key="1">
    <source>
        <dbReference type="EMBL" id="MFD1533721.1"/>
    </source>
</evidence>
<comment type="caution">
    <text evidence="1">The sequence shown here is derived from an EMBL/GenBank/DDBJ whole genome shotgun (WGS) entry which is preliminary data.</text>
</comment>
<proteinExistence type="predicted"/>
<protein>
    <submittedName>
        <fullName evidence="1">Uncharacterized protein</fullName>
    </submittedName>
</protein>
<reference evidence="2" key="1">
    <citation type="journal article" date="2019" name="Int. J. Syst. Evol. Microbiol.">
        <title>The Global Catalogue of Microorganisms (GCM) 10K type strain sequencing project: providing services to taxonomists for standard genome sequencing and annotation.</title>
        <authorList>
            <consortium name="The Broad Institute Genomics Platform"/>
            <consortium name="The Broad Institute Genome Sequencing Center for Infectious Disease"/>
            <person name="Wu L."/>
            <person name="Ma J."/>
        </authorList>
    </citation>
    <scope>NUCLEOTIDE SEQUENCE [LARGE SCALE GENOMIC DNA]</scope>
    <source>
        <strain evidence="2">JCM 12165</strain>
    </source>
</reference>